<dbReference type="OrthoDB" id="711352at2"/>
<sequence>MKNRILKPITIIIFIIFGTLLNGCGNSNLKDISADPEYAHLSNNIFFTNQPLFYYQYNKDGGITTDHFLSLHPNDSNGTKIQEIPKGSHIKVSKVYEITLKDGNTLTWITGEVFPSPNQPLAYETALIKGESFFEQRK</sequence>
<evidence type="ECO:0000313" key="2">
    <source>
        <dbReference type="Proteomes" id="UP000007364"/>
    </source>
</evidence>
<dbReference type="RefSeq" id="WP_008991572.1">
    <property type="nucleotide sequence ID" value="NZ_AMSG01000009.1"/>
</dbReference>
<organism evidence="1 2">
    <name type="scientific">Galbibacter marinus</name>
    <dbReference type="NCBI Taxonomy" id="555500"/>
    <lineage>
        <taxon>Bacteria</taxon>
        <taxon>Pseudomonadati</taxon>
        <taxon>Bacteroidota</taxon>
        <taxon>Flavobacteriia</taxon>
        <taxon>Flavobacteriales</taxon>
        <taxon>Flavobacteriaceae</taxon>
        <taxon>Galbibacter</taxon>
    </lineage>
</organism>
<protein>
    <submittedName>
        <fullName evidence="1">Uncharacterized protein</fullName>
    </submittedName>
</protein>
<dbReference type="Proteomes" id="UP000007364">
    <property type="component" value="Unassembled WGS sequence"/>
</dbReference>
<comment type="caution">
    <text evidence="1">The sequence shown here is derived from an EMBL/GenBank/DDBJ whole genome shotgun (WGS) entry which is preliminary data.</text>
</comment>
<name>K2P2R7_9FLAO</name>
<reference evidence="1 2" key="1">
    <citation type="journal article" date="2012" name="J. Bacteriol.">
        <title>Genome Sequence of Galbibacter marinum Type Strain ck-I2-15.</title>
        <authorList>
            <person name="Lai Q."/>
            <person name="Li C."/>
            <person name="Shao Z."/>
        </authorList>
    </citation>
    <scope>NUCLEOTIDE SEQUENCE [LARGE SCALE GENOMIC DNA]</scope>
    <source>
        <strain evidence="2">ck-I2-15</strain>
    </source>
</reference>
<dbReference type="EMBL" id="AMSG01000009">
    <property type="protein sequence ID" value="EKF55288.1"/>
    <property type="molecule type" value="Genomic_DNA"/>
</dbReference>
<proteinExistence type="predicted"/>
<accession>K2P2R7</accession>
<evidence type="ECO:0000313" key="1">
    <source>
        <dbReference type="EMBL" id="EKF55288.1"/>
    </source>
</evidence>
<dbReference type="AlphaFoldDB" id="K2P2R7"/>
<gene>
    <name evidence="1" type="ORF">I215_08601</name>
</gene>
<keyword evidence="2" id="KW-1185">Reference proteome</keyword>